<organism evidence="1 2">
    <name type="scientific">Pandoraea thiooxydans</name>
    <dbReference type="NCBI Taxonomy" id="445709"/>
    <lineage>
        <taxon>Bacteria</taxon>
        <taxon>Pseudomonadati</taxon>
        <taxon>Pseudomonadota</taxon>
        <taxon>Betaproteobacteria</taxon>
        <taxon>Burkholderiales</taxon>
        <taxon>Burkholderiaceae</taxon>
        <taxon>Pandoraea</taxon>
    </lineage>
</organism>
<sequence length="117" mass="13161">MLTHVIKHGLPDHDSCFNRFAETDLVSQKITLGMVGQDSAYDINLMRFEFNRRRKQRGNAESIASLIEVISEKSGARFGILRRLGNEPAEVDYWVLNGALPSNEDLAILKIYVVLVG</sequence>
<dbReference type="KEGG" id="ptx:ABW99_16795"/>
<keyword evidence="2" id="KW-1185">Reference proteome</keyword>
<reference evidence="2" key="1">
    <citation type="submission" date="2015-06" db="EMBL/GenBank/DDBJ databases">
        <authorList>
            <person name="Lim Y.L."/>
            <person name="Ee R."/>
            <person name="Yong D."/>
            <person name="How K.Y."/>
            <person name="Yin W.F."/>
            <person name="Chan K.G."/>
        </authorList>
    </citation>
    <scope>NUCLEOTIDE SEQUENCE [LARGE SCALE GENOMIC DNA]</scope>
    <source>
        <strain evidence="2">DSM 25325</strain>
    </source>
</reference>
<accession>A0A0G3EUB9</accession>
<evidence type="ECO:0000313" key="1">
    <source>
        <dbReference type="EMBL" id="AKJ69619.1"/>
    </source>
</evidence>
<proteinExistence type="predicted"/>
<name>A0A0G3EUB9_9BURK</name>
<dbReference type="STRING" id="445709.ABW99_16795"/>
<dbReference type="AlphaFoldDB" id="A0A0G3EUB9"/>
<dbReference type="Proteomes" id="UP000036700">
    <property type="component" value="Chromosome"/>
</dbReference>
<dbReference type="EMBL" id="CP011568">
    <property type="protein sequence ID" value="AKJ69619.1"/>
    <property type="molecule type" value="Genomic_DNA"/>
</dbReference>
<gene>
    <name evidence="1" type="ORF">ABW99_16795</name>
</gene>
<protein>
    <submittedName>
        <fullName evidence="1">Uncharacterized protein</fullName>
    </submittedName>
</protein>
<evidence type="ECO:0000313" key="2">
    <source>
        <dbReference type="Proteomes" id="UP000036700"/>
    </source>
</evidence>